<evidence type="ECO:0000313" key="3">
    <source>
        <dbReference type="Proteomes" id="UP000821853"/>
    </source>
</evidence>
<gene>
    <name evidence="2" type="ORF">HPB48_025969</name>
</gene>
<evidence type="ECO:0008006" key="4">
    <source>
        <dbReference type="Google" id="ProtNLM"/>
    </source>
</evidence>
<dbReference type="EMBL" id="JABSTR010001376">
    <property type="protein sequence ID" value="KAH9383992.1"/>
    <property type="molecule type" value="Genomic_DNA"/>
</dbReference>
<proteinExistence type="predicted"/>
<keyword evidence="3" id="KW-1185">Reference proteome</keyword>
<dbReference type="SUPFAM" id="SSF54495">
    <property type="entry name" value="UBC-like"/>
    <property type="match status" value="1"/>
</dbReference>
<sequence>MTCLAFKVVICPDEGFYKGGRFEFSFRVGPDYPHEPSPGEMRHGRVPPQHRPRGQRVPQHSCARMEPRAQRGLARCAACCTSSRAEPGGPAQQGGGRHAGRDSQLFASTVNLAMLGGTVAGKKFQRCLLEGHERRLFR</sequence>
<dbReference type="Gene3D" id="3.10.110.10">
    <property type="entry name" value="Ubiquitin Conjugating Enzyme"/>
    <property type="match status" value="1"/>
</dbReference>
<dbReference type="InterPro" id="IPR016135">
    <property type="entry name" value="UBQ-conjugating_enzyme/RWD"/>
</dbReference>
<dbReference type="Proteomes" id="UP000821853">
    <property type="component" value="Unassembled WGS sequence"/>
</dbReference>
<dbReference type="VEuPathDB" id="VectorBase:HLOH_065105"/>
<feature type="region of interest" description="Disordered" evidence="1">
    <location>
        <begin position="33"/>
        <end position="61"/>
    </location>
</feature>
<evidence type="ECO:0000256" key="1">
    <source>
        <dbReference type="SAM" id="MobiDB-lite"/>
    </source>
</evidence>
<dbReference type="AlphaFoldDB" id="A0A9J6HAU7"/>
<evidence type="ECO:0000313" key="2">
    <source>
        <dbReference type="EMBL" id="KAH9383992.1"/>
    </source>
</evidence>
<comment type="caution">
    <text evidence="2">The sequence shown here is derived from an EMBL/GenBank/DDBJ whole genome shotgun (WGS) entry which is preliminary data.</text>
</comment>
<name>A0A9J6HAU7_HAELO</name>
<protein>
    <recommendedName>
        <fullName evidence="4">UBC core domain-containing protein</fullName>
    </recommendedName>
</protein>
<feature type="compositionally biased region" description="Basic residues" evidence="1">
    <location>
        <begin position="44"/>
        <end position="54"/>
    </location>
</feature>
<reference evidence="2 3" key="1">
    <citation type="journal article" date="2020" name="Cell">
        <title>Large-Scale Comparative Analyses of Tick Genomes Elucidate Their Genetic Diversity and Vector Capacities.</title>
        <authorList>
            <consortium name="Tick Genome and Microbiome Consortium (TIGMIC)"/>
            <person name="Jia N."/>
            <person name="Wang J."/>
            <person name="Shi W."/>
            <person name="Du L."/>
            <person name="Sun Y."/>
            <person name="Zhan W."/>
            <person name="Jiang J.F."/>
            <person name="Wang Q."/>
            <person name="Zhang B."/>
            <person name="Ji P."/>
            <person name="Bell-Sakyi L."/>
            <person name="Cui X.M."/>
            <person name="Yuan T.T."/>
            <person name="Jiang B.G."/>
            <person name="Yang W.F."/>
            <person name="Lam T.T."/>
            <person name="Chang Q.C."/>
            <person name="Ding S.J."/>
            <person name="Wang X.J."/>
            <person name="Zhu J.G."/>
            <person name="Ruan X.D."/>
            <person name="Zhao L."/>
            <person name="Wei J.T."/>
            <person name="Ye R.Z."/>
            <person name="Que T.C."/>
            <person name="Du C.H."/>
            <person name="Zhou Y.H."/>
            <person name="Cheng J.X."/>
            <person name="Dai P.F."/>
            <person name="Guo W.B."/>
            <person name="Han X.H."/>
            <person name="Huang E.J."/>
            <person name="Li L.F."/>
            <person name="Wei W."/>
            <person name="Gao Y.C."/>
            <person name="Liu J.Z."/>
            <person name="Shao H.Z."/>
            <person name="Wang X."/>
            <person name="Wang C.C."/>
            <person name="Yang T.C."/>
            <person name="Huo Q.B."/>
            <person name="Li W."/>
            <person name="Chen H.Y."/>
            <person name="Chen S.E."/>
            <person name="Zhou L.G."/>
            <person name="Ni X.B."/>
            <person name="Tian J.H."/>
            <person name="Sheng Y."/>
            <person name="Liu T."/>
            <person name="Pan Y.S."/>
            <person name="Xia L.Y."/>
            <person name="Li J."/>
            <person name="Zhao F."/>
            <person name="Cao W.C."/>
        </authorList>
    </citation>
    <scope>NUCLEOTIDE SEQUENCE [LARGE SCALE GENOMIC DNA]</scope>
    <source>
        <strain evidence="2">HaeL-2018</strain>
    </source>
</reference>
<accession>A0A9J6HAU7</accession>
<organism evidence="2 3">
    <name type="scientific">Haemaphysalis longicornis</name>
    <name type="common">Bush tick</name>
    <dbReference type="NCBI Taxonomy" id="44386"/>
    <lineage>
        <taxon>Eukaryota</taxon>
        <taxon>Metazoa</taxon>
        <taxon>Ecdysozoa</taxon>
        <taxon>Arthropoda</taxon>
        <taxon>Chelicerata</taxon>
        <taxon>Arachnida</taxon>
        <taxon>Acari</taxon>
        <taxon>Parasitiformes</taxon>
        <taxon>Ixodida</taxon>
        <taxon>Ixodoidea</taxon>
        <taxon>Ixodidae</taxon>
        <taxon>Haemaphysalinae</taxon>
        <taxon>Haemaphysalis</taxon>
    </lineage>
</organism>